<evidence type="ECO:0000313" key="3">
    <source>
        <dbReference type="Proteomes" id="UP000015105"/>
    </source>
</evidence>
<name>A0A453A276_AEGTS</name>
<dbReference type="AlphaFoldDB" id="A0A453A276"/>
<reference evidence="3" key="1">
    <citation type="journal article" date="2014" name="Science">
        <title>Ancient hybridizations among the ancestral genomes of bread wheat.</title>
        <authorList>
            <consortium name="International Wheat Genome Sequencing Consortium,"/>
            <person name="Marcussen T."/>
            <person name="Sandve S.R."/>
            <person name="Heier L."/>
            <person name="Spannagl M."/>
            <person name="Pfeifer M."/>
            <person name="Jakobsen K.S."/>
            <person name="Wulff B.B."/>
            <person name="Steuernagel B."/>
            <person name="Mayer K.F."/>
            <person name="Olsen O.A."/>
        </authorList>
    </citation>
    <scope>NUCLEOTIDE SEQUENCE [LARGE SCALE GENOMIC DNA]</scope>
    <source>
        <strain evidence="3">cv. AL8/78</strain>
    </source>
</reference>
<evidence type="ECO:0000256" key="1">
    <source>
        <dbReference type="SAM" id="MobiDB-lite"/>
    </source>
</evidence>
<dbReference type="Proteomes" id="UP000015105">
    <property type="component" value="Chromosome 1D"/>
</dbReference>
<feature type="region of interest" description="Disordered" evidence="1">
    <location>
        <begin position="67"/>
        <end position="86"/>
    </location>
</feature>
<reference evidence="2" key="4">
    <citation type="submission" date="2019-03" db="UniProtKB">
        <authorList>
            <consortium name="EnsemblPlants"/>
        </authorList>
    </citation>
    <scope>IDENTIFICATION</scope>
</reference>
<reference evidence="3" key="2">
    <citation type="journal article" date="2017" name="Nat. Plants">
        <title>The Aegilops tauschii genome reveals multiple impacts of transposons.</title>
        <authorList>
            <person name="Zhao G."/>
            <person name="Zou C."/>
            <person name="Li K."/>
            <person name="Wang K."/>
            <person name="Li T."/>
            <person name="Gao L."/>
            <person name="Zhang X."/>
            <person name="Wang H."/>
            <person name="Yang Z."/>
            <person name="Liu X."/>
            <person name="Jiang W."/>
            <person name="Mao L."/>
            <person name="Kong X."/>
            <person name="Jiao Y."/>
            <person name="Jia J."/>
        </authorList>
    </citation>
    <scope>NUCLEOTIDE SEQUENCE [LARGE SCALE GENOMIC DNA]</scope>
    <source>
        <strain evidence="3">cv. AL8/78</strain>
    </source>
</reference>
<protein>
    <submittedName>
        <fullName evidence="2">Uncharacterized protein</fullName>
    </submittedName>
</protein>
<reference evidence="2" key="5">
    <citation type="journal article" date="2021" name="G3 (Bethesda)">
        <title>Aegilops tauschii genome assembly Aet v5.0 features greater sequence contiguity and improved annotation.</title>
        <authorList>
            <person name="Wang L."/>
            <person name="Zhu T."/>
            <person name="Rodriguez J.C."/>
            <person name="Deal K.R."/>
            <person name="Dubcovsky J."/>
            <person name="McGuire P.E."/>
            <person name="Lux T."/>
            <person name="Spannagl M."/>
            <person name="Mayer K.F.X."/>
            <person name="Baldrich P."/>
            <person name="Meyers B.C."/>
            <person name="Huo N."/>
            <person name="Gu Y.Q."/>
            <person name="Zhou H."/>
            <person name="Devos K.M."/>
            <person name="Bennetzen J.L."/>
            <person name="Unver T."/>
            <person name="Budak H."/>
            <person name="Gulick P.J."/>
            <person name="Galiba G."/>
            <person name="Kalapos B."/>
            <person name="Nelson D.R."/>
            <person name="Li P."/>
            <person name="You F.M."/>
            <person name="Luo M.C."/>
            <person name="Dvorak J."/>
        </authorList>
    </citation>
    <scope>NUCLEOTIDE SEQUENCE [LARGE SCALE GENOMIC DNA]</scope>
    <source>
        <strain evidence="2">cv. AL8/78</strain>
    </source>
</reference>
<dbReference type="EnsemblPlants" id="AET1Gv21012600.3">
    <property type="protein sequence ID" value="AET1Gv21012600.3"/>
    <property type="gene ID" value="AET1Gv21012600"/>
</dbReference>
<organism evidence="2 3">
    <name type="scientific">Aegilops tauschii subsp. strangulata</name>
    <name type="common">Goatgrass</name>
    <dbReference type="NCBI Taxonomy" id="200361"/>
    <lineage>
        <taxon>Eukaryota</taxon>
        <taxon>Viridiplantae</taxon>
        <taxon>Streptophyta</taxon>
        <taxon>Embryophyta</taxon>
        <taxon>Tracheophyta</taxon>
        <taxon>Spermatophyta</taxon>
        <taxon>Magnoliopsida</taxon>
        <taxon>Liliopsida</taxon>
        <taxon>Poales</taxon>
        <taxon>Poaceae</taxon>
        <taxon>BOP clade</taxon>
        <taxon>Pooideae</taxon>
        <taxon>Triticodae</taxon>
        <taxon>Triticeae</taxon>
        <taxon>Triticinae</taxon>
        <taxon>Aegilops</taxon>
    </lineage>
</organism>
<keyword evidence="3" id="KW-1185">Reference proteome</keyword>
<dbReference type="Gramene" id="AET1Gv21012600.3">
    <property type="protein sequence ID" value="AET1Gv21012600.3"/>
    <property type="gene ID" value="AET1Gv21012600"/>
</dbReference>
<evidence type="ECO:0000313" key="2">
    <source>
        <dbReference type="EnsemblPlants" id="AET1Gv21012600.3"/>
    </source>
</evidence>
<accession>A0A453A276</accession>
<proteinExistence type="predicted"/>
<reference evidence="2" key="3">
    <citation type="journal article" date="2017" name="Nature">
        <title>Genome sequence of the progenitor of the wheat D genome Aegilops tauschii.</title>
        <authorList>
            <person name="Luo M.C."/>
            <person name="Gu Y.Q."/>
            <person name="Puiu D."/>
            <person name="Wang H."/>
            <person name="Twardziok S.O."/>
            <person name="Deal K.R."/>
            <person name="Huo N."/>
            <person name="Zhu T."/>
            <person name="Wang L."/>
            <person name="Wang Y."/>
            <person name="McGuire P.E."/>
            <person name="Liu S."/>
            <person name="Long H."/>
            <person name="Ramasamy R.K."/>
            <person name="Rodriguez J.C."/>
            <person name="Van S.L."/>
            <person name="Yuan L."/>
            <person name="Wang Z."/>
            <person name="Xia Z."/>
            <person name="Xiao L."/>
            <person name="Anderson O.D."/>
            <person name="Ouyang S."/>
            <person name="Liang Y."/>
            <person name="Zimin A.V."/>
            <person name="Pertea G."/>
            <person name="Qi P."/>
            <person name="Bennetzen J.L."/>
            <person name="Dai X."/>
            <person name="Dawson M.W."/>
            <person name="Muller H.G."/>
            <person name="Kugler K."/>
            <person name="Rivarola-Duarte L."/>
            <person name="Spannagl M."/>
            <person name="Mayer K.F.X."/>
            <person name="Lu F.H."/>
            <person name="Bevan M.W."/>
            <person name="Leroy P."/>
            <person name="Li P."/>
            <person name="You F.M."/>
            <person name="Sun Q."/>
            <person name="Liu Z."/>
            <person name="Lyons E."/>
            <person name="Wicker T."/>
            <person name="Salzberg S.L."/>
            <person name="Devos K.M."/>
            <person name="Dvorak J."/>
        </authorList>
    </citation>
    <scope>NUCLEOTIDE SEQUENCE [LARGE SCALE GENOMIC DNA]</scope>
    <source>
        <strain evidence="2">cv. AL8/78</strain>
    </source>
</reference>
<sequence>MAAAIRLAASRLFGGQRPQAVFKSVVLPLVEVGRRRLIPSLINGGRPASFSLRSMSSGGAGCKEFSGAAAAAHPPNGNRALKQPFGEPVPKLDPERAWAYRQYCEIETKKHELFYLIAELEKRHPYRRYTGKNMELLFQLFGHVDPNPSDPLWVPSSCKRKTQQLSAIWNAYRDGHLDVHGLGELEKYVCLCTWNWSLD</sequence>